<feature type="region of interest" description="Disordered" evidence="1">
    <location>
        <begin position="270"/>
        <end position="328"/>
    </location>
</feature>
<sequence>MNDLYENHAKEEGEPQNFDNYKGLLDEEEEEKYIDPQSGAHFEFTDFCSRLKTFNKCPDNEKYERNHNSHYYSFDSKSATTASCLFDGSEIKETPSKGSDIQEEEPIPEAEASFKFTRLHNFDTINSPGDYKGAITSRSNGVLIPKILLSKTTDITSKPHKEIKRVNKLQNIGCLTERFGSSLLKSDRKKKPNKSPMSKKSKNNKNKFKPGNSIKIRGIESKPMLLNLLTNCTKTLKRESARGPREDPFLTDRRTVQNQKTPRKFIFHRSKKNQGHKADSKMGLNREKTFDPRKISKNSKSSKNLFKRNKKSVKRAGKSNNKKQTPTLKNNNILAEKWYKKFAQKVLKKRPKGLEIKGSVINKPNLTLQFNNTILNNPVTCKNDYIITTREFDKLYNCHDYDIFKKSYNPSGSQTRVPKSRSKARKKASRSKQKAPMFGKKQFQVTSTQDLTGSLLLRHRNIRQ</sequence>
<reference evidence="2" key="1">
    <citation type="submission" date="2023-07" db="EMBL/GenBank/DDBJ databases">
        <authorList>
            <consortium name="AG Swart"/>
            <person name="Singh M."/>
            <person name="Singh A."/>
            <person name="Seah K."/>
            <person name="Emmerich C."/>
        </authorList>
    </citation>
    <scope>NUCLEOTIDE SEQUENCE</scope>
    <source>
        <strain evidence="2">DP1</strain>
    </source>
</reference>
<comment type="caution">
    <text evidence="2">The sequence shown here is derived from an EMBL/GenBank/DDBJ whole genome shotgun (WGS) entry which is preliminary data.</text>
</comment>
<feature type="compositionally biased region" description="Basic residues" evidence="1">
    <location>
        <begin position="418"/>
        <end position="433"/>
    </location>
</feature>
<feature type="region of interest" description="Disordered" evidence="1">
    <location>
        <begin position="183"/>
        <end position="216"/>
    </location>
</feature>
<name>A0AAD1Y9J9_EUPCR</name>
<feature type="region of interest" description="Disordered" evidence="1">
    <location>
        <begin position="1"/>
        <end position="20"/>
    </location>
</feature>
<feature type="compositionally biased region" description="Basic residues" evidence="1">
    <location>
        <begin position="187"/>
        <end position="208"/>
    </location>
</feature>
<evidence type="ECO:0000313" key="3">
    <source>
        <dbReference type="Proteomes" id="UP001295684"/>
    </source>
</evidence>
<evidence type="ECO:0000313" key="2">
    <source>
        <dbReference type="EMBL" id="CAI2387102.1"/>
    </source>
</evidence>
<dbReference type="AlphaFoldDB" id="A0AAD1Y9J9"/>
<dbReference type="EMBL" id="CAMPGE010029623">
    <property type="protein sequence ID" value="CAI2387102.1"/>
    <property type="molecule type" value="Genomic_DNA"/>
</dbReference>
<organism evidence="2 3">
    <name type="scientific">Euplotes crassus</name>
    <dbReference type="NCBI Taxonomy" id="5936"/>
    <lineage>
        <taxon>Eukaryota</taxon>
        <taxon>Sar</taxon>
        <taxon>Alveolata</taxon>
        <taxon>Ciliophora</taxon>
        <taxon>Intramacronucleata</taxon>
        <taxon>Spirotrichea</taxon>
        <taxon>Hypotrichia</taxon>
        <taxon>Euplotida</taxon>
        <taxon>Euplotidae</taxon>
        <taxon>Moneuplotes</taxon>
    </lineage>
</organism>
<proteinExistence type="predicted"/>
<feature type="compositionally biased region" description="Basic residues" evidence="1">
    <location>
        <begin position="305"/>
        <end position="321"/>
    </location>
</feature>
<gene>
    <name evidence="2" type="ORF">ECRASSUSDP1_LOCUS28730</name>
</gene>
<feature type="region of interest" description="Disordered" evidence="1">
    <location>
        <begin position="409"/>
        <end position="444"/>
    </location>
</feature>
<protein>
    <submittedName>
        <fullName evidence="2">Uncharacterized protein</fullName>
    </submittedName>
</protein>
<evidence type="ECO:0000256" key="1">
    <source>
        <dbReference type="SAM" id="MobiDB-lite"/>
    </source>
</evidence>
<keyword evidence="3" id="KW-1185">Reference proteome</keyword>
<accession>A0AAD1Y9J9</accession>
<feature type="compositionally biased region" description="Basic and acidic residues" evidence="1">
    <location>
        <begin position="276"/>
        <end position="294"/>
    </location>
</feature>
<feature type="compositionally biased region" description="Basic and acidic residues" evidence="1">
    <location>
        <begin position="1"/>
        <end position="13"/>
    </location>
</feature>
<dbReference type="Proteomes" id="UP001295684">
    <property type="component" value="Unassembled WGS sequence"/>
</dbReference>